<evidence type="ECO:0000256" key="3">
    <source>
        <dbReference type="PIRNR" id="PIRNR000124"/>
    </source>
</evidence>
<dbReference type="GO" id="GO:0016616">
    <property type="term" value="F:oxidoreductase activity, acting on the CH-OH group of donors, NAD or NADP as acceptor"/>
    <property type="evidence" value="ECO:0007669"/>
    <property type="project" value="InterPro"/>
</dbReference>
<dbReference type="SMART" id="SM00984">
    <property type="entry name" value="UDPG_MGDP_dh_C"/>
    <property type="match status" value="1"/>
</dbReference>
<dbReference type="Pfam" id="PF00984">
    <property type="entry name" value="UDPG_MGDP_dh"/>
    <property type="match status" value="1"/>
</dbReference>
<dbReference type="GO" id="GO:0051287">
    <property type="term" value="F:NAD binding"/>
    <property type="evidence" value="ECO:0007669"/>
    <property type="project" value="InterPro"/>
</dbReference>
<keyword evidence="1" id="KW-0560">Oxidoreductase</keyword>
<dbReference type="PANTHER" id="PTHR43491:SF1">
    <property type="entry name" value="UDP-N-ACETYL-D-MANNOSAMINE DEHYDROGENASE"/>
    <property type="match status" value="1"/>
</dbReference>
<evidence type="ECO:0000256" key="1">
    <source>
        <dbReference type="ARBA" id="ARBA00023002"/>
    </source>
</evidence>
<dbReference type="NCBIfam" id="TIGR03026">
    <property type="entry name" value="NDP-sugDHase"/>
    <property type="match status" value="1"/>
</dbReference>
<dbReference type="InterPro" id="IPR014026">
    <property type="entry name" value="UDP-Glc/GDP-Man_DH_dimer"/>
</dbReference>
<accession>A0A918LX05</accession>
<dbReference type="InterPro" id="IPR028359">
    <property type="entry name" value="UDP_ManNAc/GlcNAc_DH"/>
</dbReference>
<dbReference type="InterPro" id="IPR017476">
    <property type="entry name" value="UDP-Glc/GDP-Man"/>
</dbReference>
<dbReference type="PANTHER" id="PTHR43491">
    <property type="entry name" value="UDP-N-ACETYL-D-MANNOSAMINE DEHYDROGENASE"/>
    <property type="match status" value="1"/>
</dbReference>
<dbReference type="EMBL" id="BMSA01000015">
    <property type="protein sequence ID" value="GGT66240.1"/>
    <property type="molecule type" value="Genomic_DNA"/>
</dbReference>
<name>A0A918LX05_9ACTN</name>
<gene>
    <name evidence="5" type="ORF">GCM10010226_50030</name>
</gene>
<feature type="domain" description="UDP-glucose/GDP-mannose dehydrogenase C-terminal" evidence="4">
    <location>
        <begin position="331"/>
        <end position="426"/>
    </location>
</feature>
<evidence type="ECO:0000313" key="5">
    <source>
        <dbReference type="EMBL" id="GGT66240.1"/>
    </source>
</evidence>
<dbReference type="Pfam" id="PF03720">
    <property type="entry name" value="UDPG_MGDP_dh_C"/>
    <property type="match status" value="1"/>
</dbReference>
<dbReference type="InterPro" id="IPR036220">
    <property type="entry name" value="UDP-Glc/GDP-Man_DH_C_sf"/>
</dbReference>
<dbReference type="AlphaFoldDB" id="A0A918LX05"/>
<dbReference type="PIRSF" id="PIRSF500136">
    <property type="entry name" value="UDP_ManNAc_DH"/>
    <property type="match status" value="1"/>
</dbReference>
<dbReference type="InterPro" id="IPR036291">
    <property type="entry name" value="NAD(P)-bd_dom_sf"/>
</dbReference>
<dbReference type="RefSeq" id="WP_229870530.1">
    <property type="nucleotide sequence ID" value="NZ_BMSA01000015.1"/>
</dbReference>
<dbReference type="Gene3D" id="3.40.50.720">
    <property type="entry name" value="NAD(P)-binding Rossmann-like Domain"/>
    <property type="match status" value="2"/>
</dbReference>
<dbReference type="InterPro" id="IPR014027">
    <property type="entry name" value="UDP-Glc/GDP-Man_DH_C"/>
</dbReference>
<evidence type="ECO:0000313" key="6">
    <source>
        <dbReference type="Proteomes" id="UP000646776"/>
    </source>
</evidence>
<dbReference type="SUPFAM" id="SSF52413">
    <property type="entry name" value="UDP-glucose/GDP-mannose dehydrogenase C-terminal domain"/>
    <property type="match status" value="1"/>
</dbReference>
<reference evidence="5" key="2">
    <citation type="submission" date="2020-09" db="EMBL/GenBank/DDBJ databases">
        <authorList>
            <person name="Sun Q."/>
            <person name="Ohkuma M."/>
        </authorList>
    </citation>
    <scope>NUCLEOTIDE SEQUENCE</scope>
    <source>
        <strain evidence="5">JCM 4125</strain>
    </source>
</reference>
<organism evidence="5 6">
    <name type="scientific">Streptomyces phaeofaciens</name>
    <dbReference type="NCBI Taxonomy" id="68254"/>
    <lineage>
        <taxon>Bacteria</taxon>
        <taxon>Bacillati</taxon>
        <taxon>Actinomycetota</taxon>
        <taxon>Actinomycetes</taxon>
        <taxon>Kitasatosporales</taxon>
        <taxon>Streptomycetaceae</taxon>
        <taxon>Streptomyces</taxon>
    </lineage>
</organism>
<comment type="similarity">
    <text evidence="3">Belongs to the UDP-glucose/GDP-mannose dehydrogenase family.</text>
</comment>
<dbReference type="GO" id="GO:0016628">
    <property type="term" value="F:oxidoreductase activity, acting on the CH-CH group of donors, NAD or NADP as acceptor"/>
    <property type="evidence" value="ECO:0007669"/>
    <property type="project" value="InterPro"/>
</dbReference>
<dbReference type="Pfam" id="PF03721">
    <property type="entry name" value="UDPG_MGDP_dh_N"/>
    <property type="match status" value="1"/>
</dbReference>
<evidence type="ECO:0000259" key="4">
    <source>
        <dbReference type="SMART" id="SM00984"/>
    </source>
</evidence>
<dbReference type="InterPro" id="IPR001732">
    <property type="entry name" value="UDP-Glc/GDP-Man_DH_N"/>
</dbReference>
<keyword evidence="2" id="KW-0520">NAD</keyword>
<reference evidence="5" key="1">
    <citation type="journal article" date="2014" name="Int. J. Syst. Evol. Microbiol.">
        <title>Complete genome sequence of Corynebacterium casei LMG S-19264T (=DSM 44701T), isolated from a smear-ripened cheese.</title>
        <authorList>
            <consortium name="US DOE Joint Genome Institute (JGI-PGF)"/>
            <person name="Walter F."/>
            <person name="Albersmeier A."/>
            <person name="Kalinowski J."/>
            <person name="Ruckert C."/>
        </authorList>
    </citation>
    <scope>NUCLEOTIDE SEQUENCE</scope>
    <source>
        <strain evidence="5">JCM 4125</strain>
    </source>
</reference>
<sequence>MSQSMNGDAPRRTGRRVAVVGQGYVGLPLAVRAVEAGHTVVGYDVDAGRIDRLRSGDSYVEDVDERRLAKALESGAYHPTTDPGELAGFDVAVVTVPTPLLDDVPDLTCIEEAALTLAGHLRPGALVVLESTTYPGTTEDVFGALLEKESGLHPGTDFHLGYSPERIDPGNQRWTLETTPKIVSGVDAASLERVAEFYGTVVERTVPVRDPKTAELAKLLENTYRHVNIALVNEMAVIARELGVDAWEAIDAASSKPFGFMPFTPGPGVGGHCLPVDPRYLSWRVERQLGRRFRFVDLANDVNSQMPHYVVQRLVEALNQLQRPANGSRVLLLGLAYKRNSGDARESPALRVAELLLRTGAQVHAVDPHVRETAPLDARVRRVALTEEEVAAADAVVLLTDHDDFDYDVVLRGARHVLDCRRRLRPAANVEIL</sequence>
<proteinExistence type="inferred from homology"/>
<dbReference type="GO" id="GO:0000271">
    <property type="term" value="P:polysaccharide biosynthetic process"/>
    <property type="evidence" value="ECO:0007669"/>
    <property type="project" value="InterPro"/>
</dbReference>
<comment type="caution">
    <text evidence="5">The sequence shown here is derived from an EMBL/GenBank/DDBJ whole genome shotgun (WGS) entry which is preliminary data.</text>
</comment>
<dbReference type="SUPFAM" id="SSF51735">
    <property type="entry name" value="NAD(P)-binding Rossmann-fold domains"/>
    <property type="match status" value="1"/>
</dbReference>
<protein>
    <submittedName>
        <fullName evidence="5">UDP-N-acetyl-D-glucosamine dehydrogenase</fullName>
    </submittedName>
</protein>
<evidence type="ECO:0000256" key="2">
    <source>
        <dbReference type="ARBA" id="ARBA00023027"/>
    </source>
</evidence>
<dbReference type="InterPro" id="IPR008927">
    <property type="entry name" value="6-PGluconate_DH-like_C_sf"/>
</dbReference>
<dbReference type="Proteomes" id="UP000646776">
    <property type="component" value="Unassembled WGS sequence"/>
</dbReference>
<keyword evidence="6" id="KW-1185">Reference proteome</keyword>
<dbReference type="PIRSF" id="PIRSF000124">
    <property type="entry name" value="UDPglc_GDPman_dh"/>
    <property type="match status" value="1"/>
</dbReference>
<dbReference type="SUPFAM" id="SSF48179">
    <property type="entry name" value="6-phosphogluconate dehydrogenase C-terminal domain-like"/>
    <property type="match status" value="1"/>
</dbReference>